<dbReference type="Gene3D" id="3.30.70.3190">
    <property type="match status" value="1"/>
</dbReference>
<dbReference type="InterPro" id="IPR048741">
    <property type="entry name" value="Pus10-like_C"/>
</dbReference>
<reference evidence="9 10" key="1">
    <citation type="journal article" date="2015" name="Genome Biol. Evol.">
        <title>Phylogenomic analyses indicate that early fungi evolved digesting cell walls of algal ancestors of land plants.</title>
        <authorList>
            <person name="Chang Y."/>
            <person name="Wang S."/>
            <person name="Sekimoto S."/>
            <person name="Aerts A.L."/>
            <person name="Choi C."/>
            <person name="Clum A."/>
            <person name="LaButti K.M."/>
            <person name="Lindquist E.A."/>
            <person name="Yee Ngan C."/>
            <person name="Ohm R.A."/>
            <person name="Salamov A.A."/>
            <person name="Grigoriev I.V."/>
            <person name="Spatafora J.W."/>
            <person name="Berbee M.L."/>
        </authorList>
    </citation>
    <scope>NUCLEOTIDE SEQUENCE [LARGE SCALE GENOMIC DNA]</scope>
    <source>
        <strain evidence="9 10">NRRL 28638</strain>
    </source>
</reference>
<keyword evidence="3" id="KW-0819">tRNA processing</keyword>
<accession>A0A137NZ15</accession>
<dbReference type="PANTHER" id="PTHR21568">
    <property type="entry name" value="TRNA PSEUDOURIDINE SYNTHASE PUS10"/>
    <property type="match status" value="1"/>
</dbReference>
<dbReference type="FunFam" id="3.30.70.2510:FF:000001">
    <property type="entry name" value="tRNA pseudouridine synthase Pus10"/>
    <property type="match status" value="1"/>
</dbReference>
<dbReference type="GO" id="GO:0160148">
    <property type="term" value="F:tRNA pseudouridine(55) synthase activity"/>
    <property type="evidence" value="ECO:0007669"/>
    <property type="project" value="UniProtKB-EC"/>
</dbReference>
<evidence type="ECO:0000256" key="5">
    <source>
        <dbReference type="ARBA" id="ARBA00075270"/>
    </source>
</evidence>
<gene>
    <name evidence="9" type="ORF">CONCODRAFT_60509</name>
</gene>
<dbReference type="GO" id="GO:0003723">
    <property type="term" value="F:RNA binding"/>
    <property type="evidence" value="ECO:0007669"/>
    <property type="project" value="InterPro"/>
</dbReference>
<dbReference type="AlphaFoldDB" id="A0A137NZ15"/>
<dbReference type="EMBL" id="KQ964598">
    <property type="protein sequence ID" value="KXN68065.1"/>
    <property type="molecule type" value="Genomic_DNA"/>
</dbReference>
<comment type="similarity">
    <text evidence="1">Belongs to the pseudouridine synthase Pus10 family.</text>
</comment>
<evidence type="ECO:0000256" key="1">
    <source>
        <dbReference type="ARBA" id="ARBA00009652"/>
    </source>
</evidence>
<evidence type="ECO:0000313" key="10">
    <source>
        <dbReference type="Proteomes" id="UP000070444"/>
    </source>
</evidence>
<protein>
    <recommendedName>
        <fullName evidence="2">tRNA pseudouridine(55) synthase</fullName>
        <ecNumber evidence="2">5.4.99.25</ecNumber>
    </recommendedName>
    <alternativeName>
        <fullName evidence="7">tRNA pseudouridine 55 synthase</fullName>
    </alternativeName>
    <alternativeName>
        <fullName evidence="5">tRNA pseudouridylate synthase</fullName>
    </alternativeName>
    <alternativeName>
        <fullName evidence="6">tRNA-uridine isomerase</fullName>
    </alternativeName>
</protein>
<dbReference type="EC" id="5.4.99.25" evidence="2"/>
<evidence type="ECO:0000256" key="7">
    <source>
        <dbReference type="ARBA" id="ARBA00083669"/>
    </source>
</evidence>
<dbReference type="SUPFAM" id="SSF55120">
    <property type="entry name" value="Pseudouridine synthase"/>
    <property type="match status" value="1"/>
</dbReference>
<evidence type="ECO:0000313" key="9">
    <source>
        <dbReference type="EMBL" id="KXN68065.1"/>
    </source>
</evidence>
<dbReference type="STRING" id="796925.A0A137NZ15"/>
<dbReference type="FunFam" id="3.30.70.3190:FF:000001">
    <property type="entry name" value="tRNA pseudouridine synthase Pus10"/>
    <property type="match status" value="1"/>
</dbReference>
<organism evidence="9 10">
    <name type="scientific">Conidiobolus coronatus (strain ATCC 28846 / CBS 209.66 / NRRL 28638)</name>
    <name type="common">Delacroixia coronata</name>
    <dbReference type="NCBI Taxonomy" id="796925"/>
    <lineage>
        <taxon>Eukaryota</taxon>
        <taxon>Fungi</taxon>
        <taxon>Fungi incertae sedis</taxon>
        <taxon>Zoopagomycota</taxon>
        <taxon>Entomophthoromycotina</taxon>
        <taxon>Entomophthoromycetes</taxon>
        <taxon>Entomophthorales</taxon>
        <taxon>Ancylistaceae</taxon>
        <taxon>Conidiobolus</taxon>
    </lineage>
</organism>
<dbReference type="PANTHER" id="PTHR21568:SF0">
    <property type="entry name" value="TRNA PSEUDOURIDINE SYNTHASE PUS10"/>
    <property type="match status" value="1"/>
</dbReference>
<dbReference type="OrthoDB" id="271937at2759"/>
<evidence type="ECO:0000256" key="3">
    <source>
        <dbReference type="ARBA" id="ARBA00022694"/>
    </source>
</evidence>
<dbReference type="Pfam" id="PF21238">
    <property type="entry name" value="Pus10_C"/>
    <property type="match status" value="1"/>
</dbReference>
<dbReference type="InterPro" id="IPR020103">
    <property type="entry name" value="PsdUridine_synth_cat_dom_sf"/>
</dbReference>
<name>A0A137NZ15_CONC2</name>
<dbReference type="InterPro" id="IPR039894">
    <property type="entry name" value="Pus10-like"/>
</dbReference>
<dbReference type="Proteomes" id="UP000070444">
    <property type="component" value="Unassembled WGS sequence"/>
</dbReference>
<dbReference type="GO" id="GO:0031119">
    <property type="term" value="P:tRNA pseudouridine synthesis"/>
    <property type="evidence" value="ECO:0007669"/>
    <property type="project" value="UniProtKB-ARBA"/>
</dbReference>
<evidence type="ECO:0000256" key="6">
    <source>
        <dbReference type="ARBA" id="ARBA00079393"/>
    </source>
</evidence>
<dbReference type="Gene3D" id="3.30.70.2510">
    <property type="match status" value="1"/>
</dbReference>
<keyword evidence="10" id="KW-1185">Reference proteome</keyword>
<feature type="domain" description="Pus10-like C-terminal" evidence="8">
    <location>
        <begin position="35"/>
        <end position="270"/>
    </location>
</feature>
<keyword evidence="4" id="KW-0413">Isomerase</keyword>
<proteinExistence type="inferred from homology"/>
<sequence length="298" mass="33586">MTLEDLEQVGIYPPSVDYTSHPCITSLTWSHKPIYLAGRYLKLDRATSQTPFFVGSRKLCEHSVSDSFKPVLSHFKGSSYNMVPSGREDMDVRMLGSGRPFYLEIKNPKLTNMDNVNFKGLQNLINNVHLPVEVRELCGIQANQVQTIKLGEESKSKYYRALIWCAKNRSELTELKLEVVNKTPSALGHLRQGTPVRVSHRRAAGNRSKNIYDIKITPLSDHLIQAEIHAQAGTYIKELVHGDLGRTQPNISSFLGCACELLELDVIHVDLNWPPSKSDPHSLSQAKRLKVNNMLNQQ</sequence>
<evidence type="ECO:0000256" key="2">
    <source>
        <dbReference type="ARBA" id="ARBA00012787"/>
    </source>
</evidence>
<evidence type="ECO:0000259" key="8">
    <source>
        <dbReference type="Pfam" id="PF21238"/>
    </source>
</evidence>
<evidence type="ECO:0000256" key="4">
    <source>
        <dbReference type="ARBA" id="ARBA00023235"/>
    </source>
</evidence>
<dbReference type="OMA" id="ICRIENP"/>